<evidence type="ECO:0000256" key="1">
    <source>
        <dbReference type="ARBA" id="ARBA00022679"/>
    </source>
</evidence>
<protein>
    <recommendedName>
        <fullName evidence="3">Peptide hydrolase</fullName>
        <ecNumber evidence="3">3.4.-.-</ecNumber>
    </recommendedName>
</protein>
<keyword evidence="3" id="KW-0378">Hydrolase</keyword>
<feature type="domain" description="Peptidase M28" evidence="5">
    <location>
        <begin position="162"/>
        <end position="424"/>
    </location>
</feature>
<dbReference type="InterPro" id="IPR037457">
    <property type="entry name" value="M28_QC"/>
</dbReference>
<dbReference type="EC" id="3.4.-.-" evidence="3"/>
<dbReference type="InterPro" id="IPR040234">
    <property type="entry name" value="QC/QCL"/>
</dbReference>
<dbReference type="OMA" id="THWAYQK"/>
<keyword evidence="3" id="KW-0862">Zinc</keyword>
<dbReference type="EMBL" id="JMSN01000023">
    <property type="protein sequence ID" value="KDN48884.1"/>
    <property type="molecule type" value="Genomic_DNA"/>
</dbReference>
<dbReference type="Proteomes" id="UP000027361">
    <property type="component" value="Unassembled WGS sequence"/>
</dbReference>
<dbReference type="InParanoid" id="A0A066WCU3"/>
<dbReference type="SUPFAM" id="SSF53187">
    <property type="entry name" value="Zn-dependent exopeptidases"/>
    <property type="match status" value="1"/>
</dbReference>
<dbReference type="PANTHER" id="PTHR12283:SF6">
    <property type="entry name" value="GLUTAMINYL-PEPTIDE CYCLOTRANSFERASE-RELATED"/>
    <property type="match status" value="1"/>
</dbReference>
<evidence type="ECO:0000313" key="7">
    <source>
        <dbReference type="Proteomes" id="UP000027361"/>
    </source>
</evidence>
<dbReference type="Pfam" id="PF04389">
    <property type="entry name" value="Peptidase_M28"/>
    <property type="match status" value="1"/>
</dbReference>
<dbReference type="RefSeq" id="XP_013244250.1">
    <property type="nucleotide sequence ID" value="XM_013388796.1"/>
</dbReference>
<evidence type="ECO:0000313" key="6">
    <source>
        <dbReference type="EMBL" id="KDN48884.1"/>
    </source>
</evidence>
<dbReference type="OrthoDB" id="3907302at2759"/>
<feature type="transmembrane region" description="Helical" evidence="4">
    <location>
        <begin position="25"/>
        <end position="48"/>
    </location>
</feature>
<dbReference type="STRING" id="1037660.A0A066WCU3"/>
<dbReference type="HOGENOM" id="CLU_045003_1_2_1"/>
<evidence type="ECO:0000256" key="2">
    <source>
        <dbReference type="ARBA" id="ARBA00023315"/>
    </source>
</evidence>
<sequence length="464" mass="51769">MPARQACEGAPKVWLRPGRRRTGGWPGALVVLLVAFLALTLVDLPYLAGASGASIGSQREVSPRARISIRDFEKLSDEALRNIAHLSDPSPVLDHRLSSSLLSAILIPRPPDTPNSKKVRDLLTEVFKNQLGKDERKGRTGWQIETPEFIAATPQGKRKMTNIILTKNPAAPRKLVLAAHYDSKWFPSNSAMSEFIGATDSAAPCAILVDTALALDRLLDERDRKAQSSEPRERIDDTTLQILFLDGEEAYETWTHQDSIYGAKNLVSQWVKEMWQPKVHLSAHQLASRRYEPYSYPTRKIDTIEHFVLLDLLGATEPNIPSFYPSTGWLHSELMDLEKRMKRLDALAPPGTPASKQKGLGSFFSSNEQYGGIEDDHLPFLANGVPILHLIPYPFPHVWHRISDNANALDYPTVHAWAMLMRAFAAEYLGLDVSVAQSARKVSDVIIDHDELVSRISAYRSTVC</sequence>
<evidence type="ECO:0000259" key="5">
    <source>
        <dbReference type="Pfam" id="PF04389"/>
    </source>
</evidence>
<dbReference type="CDD" id="cd03880">
    <property type="entry name" value="M28_QC_like"/>
    <property type="match status" value="1"/>
</dbReference>
<comment type="similarity">
    <text evidence="3">Belongs to the peptidase M28 family.</text>
</comment>
<dbReference type="GeneID" id="25265938"/>
<keyword evidence="4" id="KW-1133">Transmembrane helix</keyword>
<reference evidence="6 7" key="1">
    <citation type="submission" date="2014-05" db="EMBL/GenBank/DDBJ databases">
        <title>Draft genome sequence of a rare smut relative, Tilletiaria anomala UBC 951.</title>
        <authorList>
            <consortium name="DOE Joint Genome Institute"/>
            <person name="Toome M."/>
            <person name="Kuo A."/>
            <person name="Henrissat B."/>
            <person name="Lipzen A."/>
            <person name="Tritt A."/>
            <person name="Yoshinaga Y."/>
            <person name="Zane M."/>
            <person name="Barry K."/>
            <person name="Grigoriev I.V."/>
            <person name="Spatafora J.W."/>
            <person name="Aimea M.C."/>
        </authorList>
    </citation>
    <scope>NUCLEOTIDE SEQUENCE [LARGE SCALE GENOMIC DNA]</scope>
    <source>
        <strain evidence="6 7">UBC 951</strain>
    </source>
</reference>
<keyword evidence="2" id="KW-0012">Acyltransferase</keyword>
<dbReference type="AlphaFoldDB" id="A0A066WCU3"/>
<proteinExistence type="inferred from homology"/>
<dbReference type="GO" id="GO:0016603">
    <property type="term" value="F:glutaminyl-peptide cyclotransferase activity"/>
    <property type="evidence" value="ECO:0007669"/>
    <property type="project" value="InterPro"/>
</dbReference>
<accession>A0A066WCU3</accession>
<keyword evidence="3" id="KW-0479">Metal-binding</keyword>
<dbReference type="GO" id="GO:0006508">
    <property type="term" value="P:proteolysis"/>
    <property type="evidence" value="ECO:0007669"/>
    <property type="project" value="UniProtKB-KW"/>
</dbReference>
<evidence type="ECO:0000256" key="4">
    <source>
        <dbReference type="SAM" id="Phobius"/>
    </source>
</evidence>
<keyword evidence="1" id="KW-0808">Transferase</keyword>
<evidence type="ECO:0000256" key="3">
    <source>
        <dbReference type="RuleBase" id="RU361240"/>
    </source>
</evidence>
<keyword evidence="4" id="KW-0472">Membrane</keyword>
<dbReference type="GO" id="GO:0008233">
    <property type="term" value="F:peptidase activity"/>
    <property type="evidence" value="ECO:0007669"/>
    <property type="project" value="UniProtKB-KW"/>
</dbReference>
<organism evidence="6 7">
    <name type="scientific">Tilletiaria anomala (strain ATCC 24038 / CBS 436.72 / UBC 951)</name>
    <dbReference type="NCBI Taxonomy" id="1037660"/>
    <lineage>
        <taxon>Eukaryota</taxon>
        <taxon>Fungi</taxon>
        <taxon>Dikarya</taxon>
        <taxon>Basidiomycota</taxon>
        <taxon>Ustilaginomycotina</taxon>
        <taxon>Exobasidiomycetes</taxon>
        <taxon>Georgefischeriales</taxon>
        <taxon>Tilletiariaceae</taxon>
        <taxon>Tilletiaria</taxon>
    </lineage>
</organism>
<keyword evidence="3" id="KW-0645">Protease</keyword>
<dbReference type="Gene3D" id="3.40.630.10">
    <property type="entry name" value="Zn peptidases"/>
    <property type="match status" value="1"/>
</dbReference>
<keyword evidence="4" id="KW-0812">Transmembrane</keyword>
<comment type="caution">
    <text evidence="6">The sequence shown here is derived from an EMBL/GenBank/DDBJ whole genome shotgun (WGS) entry which is preliminary data.</text>
</comment>
<dbReference type="InterPro" id="IPR007484">
    <property type="entry name" value="Peptidase_M28"/>
</dbReference>
<gene>
    <name evidence="6" type="ORF">K437DRAFT_267543</name>
</gene>
<name>A0A066WCU3_TILAU</name>
<dbReference type="PANTHER" id="PTHR12283">
    <property type="entry name" value="GLUTAMINYL-PEPTIDE CYCLOTRANSFERASE"/>
    <property type="match status" value="1"/>
</dbReference>
<dbReference type="GO" id="GO:0008270">
    <property type="term" value="F:zinc ion binding"/>
    <property type="evidence" value="ECO:0007669"/>
    <property type="project" value="TreeGrafter"/>
</dbReference>
<keyword evidence="7" id="KW-1185">Reference proteome</keyword>